<dbReference type="Proteomes" id="UP000624709">
    <property type="component" value="Unassembled WGS sequence"/>
</dbReference>
<name>A0ABQ4BI40_9ACTN</name>
<evidence type="ECO:0000313" key="1">
    <source>
        <dbReference type="EMBL" id="GIE70290.1"/>
    </source>
</evidence>
<protein>
    <recommendedName>
        <fullName evidence="3">DinB-like domain-containing protein</fullName>
    </recommendedName>
</protein>
<dbReference type="RefSeq" id="WP_239164703.1">
    <property type="nucleotide sequence ID" value="NZ_BAAATY010000030.1"/>
</dbReference>
<evidence type="ECO:0000313" key="2">
    <source>
        <dbReference type="Proteomes" id="UP000624709"/>
    </source>
</evidence>
<dbReference type="Gene3D" id="1.20.120.450">
    <property type="entry name" value="dinb family like domain"/>
    <property type="match status" value="1"/>
</dbReference>
<comment type="caution">
    <text evidence="1">The sequence shown here is derived from an EMBL/GenBank/DDBJ whole genome shotgun (WGS) entry which is preliminary data.</text>
</comment>
<reference evidence="1 2" key="1">
    <citation type="submission" date="2021-01" db="EMBL/GenBank/DDBJ databases">
        <title>Whole genome shotgun sequence of Actinoplanes palleronii NBRC 14916.</title>
        <authorList>
            <person name="Komaki H."/>
            <person name="Tamura T."/>
        </authorList>
    </citation>
    <scope>NUCLEOTIDE SEQUENCE [LARGE SCALE GENOMIC DNA]</scope>
    <source>
        <strain evidence="1 2">NBRC 14916</strain>
    </source>
</reference>
<sequence length="152" mass="17000">MPEPNRMIEQAVSHALRLAQSWPHWDGTPIPADDRFYTPHKAIRRIGDHLIDHLAEVEARLAGVPTIPDRWHASAITTPGDLAVFTAADLAEAESRLTRLAQIWTVRLAGLTAEQLDRREPGAWTIREIAEHLSDTYYADAVGWLSGVPQVR</sequence>
<gene>
    <name evidence="1" type="ORF">Apa02nite_063980</name>
</gene>
<accession>A0ABQ4BI40</accession>
<evidence type="ECO:0008006" key="3">
    <source>
        <dbReference type="Google" id="ProtNLM"/>
    </source>
</evidence>
<dbReference type="InterPro" id="IPR034660">
    <property type="entry name" value="DinB/YfiT-like"/>
</dbReference>
<keyword evidence="2" id="KW-1185">Reference proteome</keyword>
<organism evidence="1 2">
    <name type="scientific">Actinoplanes palleronii</name>
    <dbReference type="NCBI Taxonomy" id="113570"/>
    <lineage>
        <taxon>Bacteria</taxon>
        <taxon>Bacillati</taxon>
        <taxon>Actinomycetota</taxon>
        <taxon>Actinomycetes</taxon>
        <taxon>Micromonosporales</taxon>
        <taxon>Micromonosporaceae</taxon>
        <taxon>Actinoplanes</taxon>
    </lineage>
</organism>
<dbReference type="EMBL" id="BOMS01000102">
    <property type="protein sequence ID" value="GIE70290.1"/>
    <property type="molecule type" value="Genomic_DNA"/>
</dbReference>
<proteinExistence type="predicted"/>
<dbReference type="SUPFAM" id="SSF109854">
    <property type="entry name" value="DinB/YfiT-like putative metalloenzymes"/>
    <property type="match status" value="1"/>
</dbReference>